<gene>
    <name evidence="2" type="ORF">NS220_07710</name>
</gene>
<name>A0A147EXU9_MICTE</name>
<reference evidence="2 3" key="1">
    <citation type="journal article" date="2016" name="Front. Microbiol.">
        <title>Genomic Resource of Rice Seed Associated Bacteria.</title>
        <authorList>
            <person name="Midha S."/>
            <person name="Bansal K."/>
            <person name="Sharma S."/>
            <person name="Kumar N."/>
            <person name="Patil P.P."/>
            <person name="Chaudhry V."/>
            <person name="Patil P.B."/>
        </authorList>
    </citation>
    <scope>NUCLEOTIDE SEQUENCE [LARGE SCALE GENOMIC DNA]</scope>
    <source>
        <strain evidence="2 3">NS220</strain>
    </source>
</reference>
<evidence type="ECO:0000313" key="3">
    <source>
        <dbReference type="Proteomes" id="UP000075025"/>
    </source>
</evidence>
<accession>A0A147EXU9</accession>
<proteinExistence type="predicted"/>
<sequence>MYRNGAMGGGAAILAVTGSTAPTATLAVVGAGAALLGALFAWRSVWLRGRGDEATASGKARQNP</sequence>
<evidence type="ECO:0000256" key="1">
    <source>
        <dbReference type="SAM" id="Phobius"/>
    </source>
</evidence>
<evidence type="ECO:0000313" key="2">
    <source>
        <dbReference type="EMBL" id="KTR94890.1"/>
    </source>
</evidence>
<dbReference type="AlphaFoldDB" id="A0A147EXU9"/>
<keyword evidence="1" id="KW-0812">Transmembrane</keyword>
<feature type="transmembrane region" description="Helical" evidence="1">
    <location>
        <begin position="20"/>
        <end position="42"/>
    </location>
</feature>
<keyword evidence="1" id="KW-0472">Membrane</keyword>
<organism evidence="2 3">
    <name type="scientific">Microbacterium testaceum</name>
    <name type="common">Aureobacterium testaceum</name>
    <name type="synonym">Brevibacterium testaceum</name>
    <dbReference type="NCBI Taxonomy" id="2033"/>
    <lineage>
        <taxon>Bacteria</taxon>
        <taxon>Bacillati</taxon>
        <taxon>Actinomycetota</taxon>
        <taxon>Actinomycetes</taxon>
        <taxon>Micrococcales</taxon>
        <taxon>Microbacteriaceae</taxon>
        <taxon>Microbacterium</taxon>
    </lineage>
</organism>
<dbReference type="Proteomes" id="UP000075025">
    <property type="component" value="Unassembled WGS sequence"/>
</dbReference>
<dbReference type="PATRIC" id="fig|2033.6.peg.2543"/>
<dbReference type="RefSeq" id="WP_058623489.1">
    <property type="nucleotide sequence ID" value="NZ_LDRT01000045.1"/>
</dbReference>
<dbReference type="EMBL" id="LDRT01000045">
    <property type="protein sequence ID" value="KTR94890.1"/>
    <property type="molecule type" value="Genomic_DNA"/>
</dbReference>
<comment type="caution">
    <text evidence="2">The sequence shown here is derived from an EMBL/GenBank/DDBJ whole genome shotgun (WGS) entry which is preliminary data.</text>
</comment>
<keyword evidence="1" id="KW-1133">Transmembrane helix</keyword>
<protein>
    <submittedName>
        <fullName evidence="2">Uncharacterized protein</fullName>
    </submittedName>
</protein>